<protein>
    <recommendedName>
        <fullName evidence="3">Ankyrin repeat protein</fullName>
    </recommendedName>
</protein>
<dbReference type="PANTHER" id="PTHR46586:SF3">
    <property type="entry name" value="ANKYRIN REPEAT-CONTAINING PROTEIN"/>
    <property type="match status" value="1"/>
</dbReference>
<dbReference type="InterPro" id="IPR036770">
    <property type="entry name" value="Ankyrin_rpt-contain_sf"/>
</dbReference>
<name>D3BJZ5_HETP5</name>
<proteinExistence type="predicted"/>
<sequence>MEQTKELHNQTQETFASMASKATQAEVSPNLNLSSSVLSVLNNKTTISVTTENHTQINGNYTFKCNKPEGTIDFDVIGVCRLRYQILYIVDCIPPDEIEIFLTNELLCDASQCGKFDIIKYMVDRTNKWDYQRALIVAPLSGNLEIVKFFSAKSIEPRTTAVRELKCWPHNVFNNAAAIGRIDILEWLTVNRPQDRVGNRMYQDAAEAGHIHVLDYLRANQDRSNDTYNIYSLYDSAIQNDNLSVFQWLFVNGYKSSFNIMNHVAGRGNLKILKWLHENTKESPTTDAIDTASVNGKLDIIIWLFENRTEGCTNRAITDGSYYTRHWLVQNRPEFKDYHLN</sequence>
<evidence type="ECO:0008006" key="3">
    <source>
        <dbReference type="Google" id="ProtNLM"/>
    </source>
</evidence>
<dbReference type="AlphaFoldDB" id="D3BJZ5"/>
<dbReference type="GeneID" id="31364352"/>
<comment type="caution">
    <text evidence="1">The sequence shown here is derived from an EMBL/GenBank/DDBJ whole genome shotgun (WGS) entry which is preliminary data.</text>
</comment>
<dbReference type="RefSeq" id="XP_020430350.1">
    <property type="nucleotide sequence ID" value="XM_020579675.1"/>
</dbReference>
<gene>
    <name evidence="1" type="ORF">PPL_08876</name>
</gene>
<dbReference type="InterPro" id="IPR052050">
    <property type="entry name" value="SecEffector_AnkRepeat"/>
</dbReference>
<evidence type="ECO:0000313" key="2">
    <source>
        <dbReference type="Proteomes" id="UP000001396"/>
    </source>
</evidence>
<keyword evidence="2" id="KW-1185">Reference proteome</keyword>
<dbReference type="Gene3D" id="1.25.40.20">
    <property type="entry name" value="Ankyrin repeat-containing domain"/>
    <property type="match status" value="1"/>
</dbReference>
<evidence type="ECO:0000313" key="1">
    <source>
        <dbReference type="EMBL" id="EFA78225.1"/>
    </source>
</evidence>
<accession>D3BJZ5</accession>
<dbReference type="Proteomes" id="UP000001396">
    <property type="component" value="Unassembled WGS sequence"/>
</dbReference>
<dbReference type="EMBL" id="ADBJ01000038">
    <property type="protein sequence ID" value="EFA78225.1"/>
    <property type="molecule type" value="Genomic_DNA"/>
</dbReference>
<organism evidence="1 2">
    <name type="scientific">Heterostelium pallidum (strain ATCC 26659 / Pp 5 / PN500)</name>
    <name type="common">Cellular slime mold</name>
    <name type="synonym">Polysphondylium pallidum</name>
    <dbReference type="NCBI Taxonomy" id="670386"/>
    <lineage>
        <taxon>Eukaryota</taxon>
        <taxon>Amoebozoa</taxon>
        <taxon>Evosea</taxon>
        <taxon>Eumycetozoa</taxon>
        <taxon>Dictyostelia</taxon>
        <taxon>Acytosteliales</taxon>
        <taxon>Acytosteliaceae</taxon>
        <taxon>Heterostelium</taxon>
    </lineage>
</organism>
<dbReference type="PANTHER" id="PTHR46586">
    <property type="entry name" value="ANKYRIN REPEAT-CONTAINING PROTEIN"/>
    <property type="match status" value="1"/>
</dbReference>
<reference evidence="1 2" key="1">
    <citation type="journal article" date="2011" name="Genome Res.">
        <title>Phylogeny-wide analysis of social amoeba genomes highlights ancient origins for complex intercellular communication.</title>
        <authorList>
            <person name="Heidel A.J."/>
            <person name="Lawal H.M."/>
            <person name="Felder M."/>
            <person name="Schilde C."/>
            <person name="Helps N.R."/>
            <person name="Tunggal B."/>
            <person name="Rivero F."/>
            <person name="John U."/>
            <person name="Schleicher M."/>
            <person name="Eichinger L."/>
            <person name="Platzer M."/>
            <person name="Noegel A.A."/>
            <person name="Schaap P."/>
            <person name="Gloeckner G."/>
        </authorList>
    </citation>
    <scope>NUCLEOTIDE SEQUENCE [LARGE SCALE GENOMIC DNA]</scope>
    <source>
        <strain evidence="2">ATCC 26659 / Pp 5 / PN500</strain>
    </source>
</reference>
<dbReference type="InParanoid" id="D3BJZ5"/>
<dbReference type="SUPFAM" id="SSF48403">
    <property type="entry name" value="Ankyrin repeat"/>
    <property type="match status" value="1"/>
</dbReference>